<evidence type="ECO:0000313" key="9">
    <source>
        <dbReference type="Proteomes" id="UP000324479"/>
    </source>
</evidence>
<dbReference type="PROSITE" id="PS00149">
    <property type="entry name" value="SULFATASE_2"/>
    <property type="match status" value="1"/>
</dbReference>
<evidence type="ECO:0000256" key="4">
    <source>
        <dbReference type="ARBA" id="ARBA00022837"/>
    </source>
</evidence>
<evidence type="ECO:0000256" key="5">
    <source>
        <dbReference type="SAM" id="MobiDB-lite"/>
    </source>
</evidence>
<dbReference type="SUPFAM" id="SSF53649">
    <property type="entry name" value="Alkaline phosphatase-like"/>
    <property type="match status" value="1"/>
</dbReference>
<evidence type="ECO:0000259" key="7">
    <source>
        <dbReference type="Pfam" id="PF00884"/>
    </source>
</evidence>
<accession>A0A5M6DF96</accession>
<dbReference type="EMBL" id="VWOX01000002">
    <property type="protein sequence ID" value="KAA5546158.1"/>
    <property type="molecule type" value="Genomic_DNA"/>
</dbReference>
<dbReference type="InterPro" id="IPR017850">
    <property type="entry name" value="Alkaline_phosphatase_core_sf"/>
</dbReference>
<dbReference type="PROSITE" id="PS00523">
    <property type="entry name" value="SULFATASE_1"/>
    <property type="match status" value="1"/>
</dbReference>
<dbReference type="PANTHER" id="PTHR42693">
    <property type="entry name" value="ARYLSULFATASE FAMILY MEMBER"/>
    <property type="match status" value="1"/>
</dbReference>
<dbReference type="Pfam" id="PF00884">
    <property type="entry name" value="Sulfatase"/>
    <property type="match status" value="1"/>
</dbReference>
<keyword evidence="6" id="KW-0812">Transmembrane</keyword>
<dbReference type="Proteomes" id="UP000324479">
    <property type="component" value="Unassembled WGS sequence"/>
</dbReference>
<dbReference type="InterPro" id="IPR000917">
    <property type="entry name" value="Sulfatase_N"/>
</dbReference>
<dbReference type="Gene3D" id="3.40.720.10">
    <property type="entry name" value="Alkaline Phosphatase, subunit A"/>
    <property type="match status" value="1"/>
</dbReference>
<reference evidence="8 9" key="1">
    <citation type="submission" date="2019-08" db="EMBL/GenBank/DDBJ databases">
        <authorList>
            <person name="Dhanesh K."/>
            <person name="Kumar G."/>
            <person name="Sasikala C."/>
            <person name="Venkata Ramana C."/>
        </authorList>
    </citation>
    <scope>NUCLEOTIDE SEQUENCE [LARGE SCALE GENOMIC DNA]</scope>
    <source>
        <strain evidence="8 9">JC645</strain>
    </source>
</reference>
<keyword evidence="9" id="KW-1185">Reference proteome</keyword>
<organism evidence="8 9">
    <name type="scientific">Roseiconus nitratireducens</name>
    <dbReference type="NCBI Taxonomy" id="2605748"/>
    <lineage>
        <taxon>Bacteria</taxon>
        <taxon>Pseudomonadati</taxon>
        <taxon>Planctomycetota</taxon>
        <taxon>Planctomycetia</taxon>
        <taxon>Pirellulales</taxon>
        <taxon>Pirellulaceae</taxon>
        <taxon>Roseiconus</taxon>
    </lineage>
</organism>
<dbReference type="GO" id="GO:0016740">
    <property type="term" value="F:transferase activity"/>
    <property type="evidence" value="ECO:0007669"/>
    <property type="project" value="UniProtKB-KW"/>
</dbReference>
<comment type="caution">
    <text evidence="8">The sequence shown here is derived from an EMBL/GenBank/DDBJ whole genome shotgun (WGS) entry which is preliminary data.</text>
</comment>
<keyword evidence="4" id="KW-0106">Calcium</keyword>
<proteinExistence type="inferred from homology"/>
<feature type="region of interest" description="Disordered" evidence="5">
    <location>
        <begin position="341"/>
        <end position="373"/>
    </location>
</feature>
<dbReference type="Gene3D" id="3.30.1120.10">
    <property type="match status" value="1"/>
</dbReference>
<keyword evidence="6" id="KW-0472">Membrane</keyword>
<keyword evidence="3 8" id="KW-0378">Hydrolase</keyword>
<gene>
    <name evidence="8" type="ORF">FYK55_04485</name>
</gene>
<feature type="transmembrane region" description="Helical" evidence="6">
    <location>
        <begin position="71"/>
        <end position="90"/>
    </location>
</feature>
<dbReference type="PANTHER" id="PTHR42693:SF33">
    <property type="entry name" value="ARYLSULFATASE"/>
    <property type="match status" value="1"/>
</dbReference>
<dbReference type="GO" id="GO:0046872">
    <property type="term" value="F:metal ion binding"/>
    <property type="evidence" value="ECO:0007669"/>
    <property type="project" value="UniProtKB-KW"/>
</dbReference>
<comment type="similarity">
    <text evidence="1">Belongs to the sulfatase family.</text>
</comment>
<dbReference type="InterPro" id="IPR024607">
    <property type="entry name" value="Sulfatase_CS"/>
</dbReference>
<keyword evidence="8" id="KW-0808">Transferase</keyword>
<keyword evidence="2" id="KW-0479">Metal-binding</keyword>
<name>A0A5M6DF96_9BACT</name>
<dbReference type="AlphaFoldDB" id="A0A5M6DF96"/>
<evidence type="ECO:0000313" key="8">
    <source>
        <dbReference type="EMBL" id="KAA5546158.1"/>
    </source>
</evidence>
<evidence type="ECO:0000256" key="1">
    <source>
        <dbReference type="ARBA" id="ARBA00008779"/>
    </source>
</evidence>
<evidence type="ECO:0000256" key="2">
    <source>
        <dbReference type="ARBA" id="ARBA00022723"/>
    </source>
</evidence>
<protein>
    <submittedName>
        <fullName evidence="8">Sulfatase-like hydrolase/transferase</fullName>
    </submittedName>
</protein>
<sequence length="515" mass="57082">MPNARNAFCPVHPPPVGHHRPSRLCMKPPSLCIKLTMESPYRCASSFRDAACRAPSQTTRPILVRTNRATVVLWMVLSAFAVIGIAPAMGSSERPNIVFIMADDLGWADVAFHGGNAPTPNLDRLAEQNLELRQHYVAPVCSPTRTGLLTGRCWSRFGITTPTNSQALPEETVTLPRALSSVGYDTCLIGKWHLGSLPKWGPGHFGFDHSYGSLAGGVSPWNHRYKKGPYSVTWHRDEELIEESGHVTDLLTNEAVRWIQSRGDSPFFLYVPYTAIHLPLKEPTVWLNQVPEAIEGDVARHYAASIMHLDDAVGQILAALNEKGVRERTLVVFTSDNGGSTVENNDSKYPDDDCPSGRLTGDNHPLRGGKGDVYEGGTRVPTIVSWPGRIRRGHVDDPVQIIDWMPTFCALAGFQPESTLRWDGTDLSAWLLEAEPIPTRSIYTAGPRWRSVSLRHGPWKLIETQNGKTTTHQLYNLGVDPTESSDLASEDPATLRQMLERLRHAQQKDRDSVVE</sequence>
<feature type="domain" description="Sulfatase N-terminal" evidence="7">
    <location>
        <begin position="95"/>
        <end position="413"/>
    </location>
</feature>
<dbReference type="GO" id="GO:0004065">
    <property type="term" value="F:arylsulfatase activity"/>
    <property type="evidence" value="ECO:0007669"/>
    <property type="project" value="TreeGrafter"/>
</dbReference>
<evidence type="ECO:0000256" key="6">
    <source>
        <dbReference type="SAM" id="Phobius"/>
    </source>
</evidence>
<evidence type="ECO:0000256" key="3">
    <source>
        <dbReference type="ARBA" id="ARBA00022801"/>
    </source>
</evidence>
<dbReference type="InterPro" id="IPR050738">
    <property type="entry name" value="Sulfatase"/>
</dbReference>
<keyword evidence="6" id="KW-1133">Transmembrane helix</keyword>